<feature type="domain" description="Phage tail collar" evidence="1">
    <location>
        <begin position="14"/>
        <end position="68"/>
    </location>
</feature>
<dbReference type="SUPFAM" id="SSF88874">
    <property type="entry name" value="Receptor-binding domain of short tail fibre protein gp12"/>
    <property type="match status" value="1"/>
</dbReference>
<dbReference type="KEGG" id="meso:BSQ44_14305"/>
<name>A0A1L3SZ25_9HYPH</name>
<dbReference type="AlphaFoldDB" id="A0A1L3SZ25"/>
<dbReference type="EMBL" id="CP018171">
    <property type="protein sequence ID" value="APH74611.1"/>
    <property type="molecule type" value="Genomic_DNA"/>
</dbReference>
<dbReference type="InterPro" id="IPR037053">
    <property type="entry name" value="Phage_tail_collar_dom_sf"/>
</dbReference>
<dbReference type="Pfam" id="PF07484">
    <property type="entry name" value="Collar"/>
    <property type="match status" value="1"/>
</dbReference>
<proteinExistence type="predicted"/>
<dbReference type="Gene3D" id="3.90.1340.10">
    <property type="entry name" value="Phage tail collar domain"/>
    <property type="match status" value="1"/>
</dbReference>
<dbReference type="InterPro" id="IPR011083">
    <property type="entry name" value="Phage_tail_collar_dom"/>
</dbReference>
<keyword evidence="3" id="KW-1185">Reference proteome</keyword>
<accession>A0A1L3SZ25</accession>
<reference evidence="3" key="1">
    <citation type="submission" date="2016-11" db="EMBL/GenBank/DDBJ databases">
        <title>Mesorhizobium oceanicum sp. nov., isolated from deep seawater in South China Sea.</title>
        <authorList>
            <person name="Fu G.-Y."/>
        </authorList>
    </citation>
    <scope>NUCLEOTIDE SEQUENCE [LARGE SCALE GENOMIC DNA]</scope>
    <source>
        <strain evidence="3">B7</strain>
    </source>
</reference>
<dbReference type="OrthoDB" id="9810174at2"/>
<organism evidence="2 3">
    <name type="scientific">Aquibium oceanicum</name>
    <dbReference type="NCBI Taxonomy" id="1670800"/>
    <lineage>
        <taxon>Bacteria</taxon>
        <taxon>Pseudomonadati</taxon>
        <taxon>Pseudomonadota</taxon>
        <taxon>Alphaproteobacteria</taxon>
        <taxon>Hyphomicrobiales</taxon>
        <taxon>Phyllobacteriaceae</taxon>
        <taxon>Aquibium</taxon>
    </lineage>
</organism>
<protein>
    <submittedName>
        <fullName evidence="2">Phage tail protein</fullName>
    </submittedName>
</protein>
<evidence type="ECO:0000313" key="2">
    <source>
        <dbReference type="EMBL" id="APH74611.1"/>
    </source>
</evidence>
<evidence type="ECO:0000313" key="3">
    <source>
        <dbReference type="Proteomes" id="UP000182840"/>
    </source>
</evidence>
<sequence length="179" mass="18862">MSTPAAAQSEPFVGQLMVTGANFCPRGWARADGQLIAIQTNTALFSLLGTTYGGNGQTTFALPDLRGRGPIHNGQGPGLTNYLQGQIGGTEQLTVGITNMPSHNHAVQATNEYADKGGPGGKFLGSDPELHAYHEGPANKIMNSAMITNTGGGQPIAKRSPYLTMMWCIALYGIYPPRD</sequence>
<dbReference type="Proteomes" id="UP000182840">
    <property type="component" value="Chromosome"/>
</dbReference>
<gene>
    <name evidence="2" type="ORF">BSQ44_14305</name>
</gene>
<evidence type="ECO:0000259" key="1">
    <source>
        <dbReference type="Pfam" id="PF07484"/>
    </source>
</evidence>